<dbReference type="Gene3D" id="1.20.120.1490">
    <property type="match status" value="1"/>
</dbReference>
<keyword evidence="1" id="KW-0732">Signal</keyword>
<name>A0A892ZFE2_9NEIS</name>
<dbReference type="GO" id="GO:0042597">
    <property type="term" value="C:periplasmic space"/>
    <property type="evidence" value="ECO:0007669"/>
    <property type="project" value="InterPro"/>
</dbReference>
<keyword evidence="3" id="KW-1185">Reference proteome</keyword>
<sequence length="140" mass="16438">MGRMGVFHSLYFQRWVCCLGLGLVGAIPAAYADDRQPNCDMRQLDLTPIQKAKLRFIRMEHKNATDNTLSNAGYVQNARMNQIAHILTKPEFDDNQARRYVLEKYTPRMQMEVDELKVQHAFLQVLNPQQRQDWLRNCLR</sequence>
<accession>A0A892ZFE2</accession>
<dbReference type="AlphaFoldDB" id="A0A892ZFE2"/>
<dbReference type="EMBL" id="CP069798">
    <property type="protein sequence ID" value="QRQ81662.1"/>
    <property type="molecule type" value="Genomic_DNA"/>
</dbReference>
<feature type="chain" id="PRO_5034208543" evidence="1">
    <location>
        <begin position="33"/>
        <end position="140"/>
    </location>
</feature>
<reference evidence="2" key="1">
    <citation type="submission" date="2021-02" db="EMBL/GenBank/DDBJ databases">
        <title>Neisseriaceae sp. 26B isolated from the cloaca of a Common Toad-headed Turtle (Mesoclemmys nasuta).</title>
        <authorList>
            <person name="Spergser J."/>
            <person name="Busse H.-J."/>
        </authorList>
    </citation>
    <scope>NUCLEOTIDE SEQUENCE</scope>
    <source>
        <strain evidence="2">26B</strain>
    </source>
</reference>
<feature type="signal peptide" evidence="1">
    <location>
        <begin position="1"/>
        <end position="32"/>
    </location>
</feature>
<dbReference type="InterPro" id="IPR012899">
    <property type="entry name" value="LTXXQ"/>
</dbReference>
<dbReference type="Proteomes" id="UP000653156">
    <property type="component" value="Chromosome"/>
</dbReference>
<evidence type="ECO:0000313" key="3">
    <source>
        <dbReference type="Proteomes" id="UP000653156"/>
    </source>
</evidence>
<gene>
    <name evidence="2" type="ORF">JQU52_13375</name>
</gene>
<evidence type="ECO:0000313" key="2">
    <source>
        <dbReference type="EMBL" id="QRQ81662.1"/>
    </source>
</evidence>
<protein>
    <submittedName>
        <fullName evidence="2">Spy/CpxP family protein refolding chaperone</fullName>
    </submittedName>
</protein>
<proteinExistence type="predicted"/>
<organism evidence="2 3">
    <name type="scientific">Paralysiella testudinis</name>
    <dbReference type="NCBI Taxonomy" id="2809020"/>
    <lineage>
        <taxon>Bacteria</taxon>
        <taxon>Pseudomonadati</taxon>
        <taxon>Pseudomonadota</taxon>
        <taxon>Betaproteobacteria</taxon>
        <taxon>Neisseriales</taxon>
        <taxon>Neisseriaceae</taxon>
        <taxon>Paralysiella</taxon>
    </lineage>
</organism>
<dbReference type="RefSeq" id="WP_230338961.1">
    <property type="nucleotide sequence ID" value="NZ_CP069798.1"/>
</dbReference>
<dbReference type="KEGG" id="ptes:JQU52_13375"/>
<evidence type="ECO:0000256" key="1">
    <source>
        <dbReference type="SAM" id="SignalP"/>
    </source>
</evidence>
<dbReference type="Pfam" id="PF07813">
    <property type="entry name" value="LTXXQ"/>
    <property type="match status" value="1"/>
</dbReference>